<sequence length="344" mass="36071">MKFTKLLASAIFASLAIPAFAGVTVASPTAGESVNTSFTLSANASACSSQQVGSMGYSWDSSSSTATSSGNSISKTISAPATGTHTLHVKAWGLNGASCVADVTVAVNSSVSTGGTGALSAPSYATKVSSLQTLSSWKSKHDAGTTGTSSGTMSMTGSPSKSGNARKFFTSFTNYGGQRYSVSIADDVNAKNFLYDGWIFLHNTATTVSNIEMDVNQVMSNGLTVIFGFQCSKWTGTWDYTANKGSASYPKDAWIHSAAKCNPTKWAQNTWHHVQIRYSRDSSGYVTYQSVALDGAVQSINAKVFSAFKLGWAPTILTNFQIGGALSGSGSSTAYLDNLALYRW</sequence>
<feature type="compositionally biased region" description="Low complexity" evidence="1">
    <location>
        <begin position="144"/>
        <end position="162"/>
    </location>
</feature>
<feature type="chain" id="PRO_5039892561" evidence="2">
    <location>
        <begin position="22"/>
        <end position="344"/>
    </location>
</feature>
<keyword evidence="2" id="KW-0732">Signal</keyword>
<protein>
    <submittedName>
        <fullName evidence="3">Uncharacterized protein</fullName>
    </submittedName>
</protein>
<proteinExistence type="predicted"/>
<dbReference type="AlphaFoldDB" id="A0A9J7BNW4"/>
<accession>A0A9J7BNW4</accession>
<organism evidence="3 4">
    <name type="scientific">Occallatibacter riparius</name>
    <dbReference type="NCBI Taxonomy" id="1002689"/>
    <lineage>
        <taxon>Bacteria</taxon>
        <taxon>Pseudomonadati</taxon>
        <taxon>Acidobacteriota</taxon>
        <taxon>Terriglobia</taxon>
        <taxon>Terriglobales</taxon>
        <taxon>Acidobacteriaceae</taxon>
        <taxon>Occallatibacter</taxon>
    </lineage>
</organism>
<feature type="signal peptide" evidence="2">
    <location>
        <begin position="1"/>
        <end position="21"/>
    </location>
</feature>
<dbReference type="KEGG" id="orp:MOP44_18790"/>
<dbReference type="Proteomes" id="UP001059380">
    <property type="component" value="Chromosome"/>
</dbReference>
<evidence type="ECO:0000256" key="1">
    <source>
        <dbReference type="SAM" id="MobiDB-lite"/>
    </source>
</evidence>
<dbReference type="EMBL" id="CP093313">
    <property type="protein sequence ID" value="UWZ82606.1"/>
    <property type="molecule type" value="Genomic_DNA"/>
</dbReference>
<dbReference type="RefSeq" id="WP_260791794.1">
    <property type="nucleotide sequence ID" value="NZ_CP093313.1"/>
</dbReference>
<evidence type="ECO:0000313" key="4">
    <source>
        <dbReference type="Proteomes" id="UP001059380"/>
    </source>
</evidence>
<gene>
    <name evidence="3" type="ORF">MOP44_18790</name>
</gene>
<name>A0A9J7BNW4_9BACT</name>
<keyword evidence="4" id="KW-1185">Reference proteome</keyword>
<reference evidence="3" key="1">
    <citation type="submission" date="2021-04" db="EMBL/GenBank/DDBJ databases">
        <title>Phylogenetic analysis of Acidobacteriaceae.</title>
        <authorList>
            <person name="Qiu L."/>
            <person name="Zhang Q."/>
        </authorList>
    </citation>
    <scope>NUCLEOTIDE SEQUENCE</scope>
    <source>
        <strain evidence="3">DSM 25168</strain>
    </source>
</reference>
<feature type="region of interest" description="Disordered" evidence="1">
    <location>
        <begin position="139"/>
        <end position="162"/>
    </location>
</feature>
<evidence type="ECO:0000256" key="2">
    <source>
        <dbReference type="SAM" id="SignalP"/>
    </source>
</evidence>
<evidence type="ECO:0000313" key="3">
    <source>
        <dbReference type="EMBL" id="UWZ82606.1"/>
    </source>
</evidence>